<reference evidence="5 6" key="1">
    <citation type="submission" date="2019-11" db="EMBL/GenBank/DDBJ databases">
        <title>Whole genome sequence of Oryza granulata.</title>
        <authorList>
            <person name="Li W."/>
        </authorList>
    </citation>
    <scope>NUCLEOTIDE SEQUENCE [LARGE SCALE GENOMIC DNA]</scope>
    <source>
        <strain evidence="6">cv. Menghai</strain>
        <tissue evidence="5">Leaf</tissue>
    </source>
</reference>
<name>A0A6G1BMZ5_9ORYZ</name>
<comment type="caution">
    <text evidence="5">The sequence shown here is derived from an EMBL/GenBank/DDBJ whole genome shotgun (WGS) entry which is preliminary data.</text>
</comment>
<feature type="region of interest" description="Disordered" evidence="3">
    <location>
        <begin position="120"/>
        <end position="151"/>
    </location>
</feature>
<evidence type="ECO:0000256" key="3">
    <source>
        <dbReference type="SAM" id="MobiDB-lite"/>
    </source>
</evidence>
<evidence type="ECO:0000313" key="5">
    <source>
        <dbReference type="EMBL" id="KAF0889117.1"/>
    </source>
</evidence>
<evidence type="ECO:0000256" key="2">
    <source>
        <dbReference type="ARBA" id="ARBA00022734"/>
    </source>
</evidence>
<feature type="compositionally biased region" description="Low complexity" evidence="3">
    <location>
        <begin position="140"/>
        <end position="151"/>
    </location>
</feature>
<accession>A0A6G1BMZ5</accession>
<dbReference type="AlphaFoldDB" id="A0A6G1BMZ5"/>
<gene>
    <name evidence="5" type="ORF">E2562_022131</name>
</gene>
<organism evidence="5 6">
    <name type="scientific">Oryza meyeriana var. granulata</name>
    <dbReference type="NCBI Taxonomy" id="110450"/>
    <lineage>
        <taxon>Eukaryota</taxon>
        <taxon>Viridiplantae</taxon>
        <taxon>Streptophyta</taxon>
        <taxon>Embryophyta</taxon>
        <taxon>Tracheophyta</taxon>
        <taxon>Spermatophyta</taxon>
        <taxon>Magnoliopsida</taxon>
        <taxon>Liliopsida</taxon>
        <taxon>Poales</taxon>
        <taxon>Poaceae</taxon>
        <taxon>BOP clade</taxon>
        <taxon>Oryzoideae</taxon>
        <taxon>Oryzeae</taxon>
        <taxon>Oryzinae</taxon>
        <taxon>Oryza</taxon>
        <taxon>Oryza meyeriana</taxon>
    </lineage>
</organism>
<keyword evidence="1" id="KW-0732">Signal</keyword>
<dbReference type="GO" id="GO:0004672">
    <property type="term" value="F:protein kinase activity"/>
    <property type="evidence" value="ECO:0007669"/>
    <property type="project" value="InterPro"/>
</dbReference>
<dbReference type="Gene3D" id="3.30.200.20">
    <property type="entry name" value="Phosphorylase Kinase, domain 1"/>
    <property type="match status" value="1"/>
</dbReference>
<evidence type="ECO:0000259" key="4">
    <source>
        <dbReference type="Pfam" id="PF07714"/>
    </source>
</evidence>
<dbReference type="SUPFAM" id="SSF56112">
    <property type="entry name" value="Protein kinase-like (PK-like)"/>
    <property type="match status" value="1"/>
</dbReference>
<dbReference type="InterPro" id="IPR001245">
    <property type="entry name" value="Ser-Thr/Tyr_kinase_cat_dom"/>
</dbReference>
<sequence>MAQHYVITNNRDSQRPLGSSVRAFSWKELYQVTNGFEKLLGKRSFTEGYKGTIRSPQPHLIAVKKLIDSNEYSEQEFTNKVQSVGQIHHRNLVRMIGYGKQGKHQMLVFEFMRGGSLHSTGAPRPLGARVPPGRLQHPRSSSATSSPTTSC</sequence>
<dbReference type="Pfam" id="PF07714">
    <property type="entry name" value="PK_Tyr_Ser-Thr"/>
    <property type="match status" value="1"/>
</dbReference>
<dbReference type="InterPro" id="IPR011009">
    <property type="entry name" value="Kinase-like_dom_sf"/>
</dbReference>
<dbReference type="InterPro" id="IPR051343">
    <property type="entry name" value="G-type_lectin_kinases/EP1-like"/>
</dbReference>
<dbReference type="PANTHER" id="PTHR47976">
    <property type="entry name" value="G-TYPE LECTIN S-RECEPTOR-LIKE SERINE/THREONINE-PROTEIN KINASE SD2-5"/>
    <property type="match status" value="1"/>
</dbReference>
<evidence type="ECO:0000256" key="1">
    <source>
        <dbReference type="ARBA" id="ARBA00022729"/>
    </source>
</evidence>
<keyword evidence="2" id="KW-0430">Lectin</keyword>
<proteinExistence type="predicted"/>
<dbReference type="PANTHER" id="PTHR47976:SF10">
    <property type="entry name" value="RECEPTOR-LIKE SERINE_THREONINE-PROTEIN KINASE"/>
    <property type="match status" value="1"/>
</dbReference>
<keyword evidence="6" id="KW-1185">Reference proteome</keyword>
<evidence type="ECO:0000313" key="6">
    <source>
        <dbReference type="Proteomes" id="UP000479710"/>
    </source>
</evidence>
<dbReference type="OrthoDB" id="672868at2759"/>
<feature type="domain" description="Serine-threonine/tyrosine-protein kinase catalytic" evidence="4">
    <location>
        <begin position="36"/>
        <end position="119"/>
    </location>
</feature>
<dbReference type="Proteomes" id="UP000479710">
    <property type="component" value="Unassembled WGS sequence"/>
</dbReference>
<dbReference type="EMBL" id="SPHZ02000012">
    <property type="protein sequence ID" value="KAF0889117.1"/>
    <property type="molecule type" value="Genomic_DNA"/>
</dbReference>
<protein>
    <recommendedName>
        <fullName evidence="4">Serine-threonine/tyrosine-protein kinase catalytic domain-containing protein</fullName>
    </recommendedName>
</protein>